<feature type="domain" description="Tryptophan synthase beta chain-like PALP" evidence="20">
    <location>
        <begin position="53"/>
        <end position="342"/>
    </location>
</feature>
<dbReference type="GO" id="GO:0008721">
    <property type="term" value="F:D-serine ammonia-lyase activity"/>
    <property type="evidence" value="ECO:0007669"/>
    <property type="project" value="UniProtKB-EC"/>
</dbReference>
<dbReference type="GO" id="GO:0004794">
    <property type="term" value="F:threonine deaminase activity"/>
    <property type="evidence" value="ECO:0007669"/>
    <property type="project" value="TreeGrafter"/>
</dbReference>
<dbReference type="SUPFAM" id="SSF53686">
    <property type="entry name" value="Tryptophan synthase beta subunit-like PLP-dependent enzymes"/>
    <property type="match status" value="1"/>
</dbReference>
<evidence type="ECO:0000256" key="17">
    <source>
        <dbReference type="ARBA" id="ARBA00081060"/>
    </source>
</evidence>
<sequence>MEYTLDCKDTSSSSEASEESDTITSLEYVDPLCDPNNPLSIKFSDISTAAFNIRDGIVRTPSVKSNRLSEMFGMEIFLKKEYLQVTGSFKERGARFAMMRMSAKEKQIGVVAASAGNHALALALHGSLLGIPVTVVMPEFAPLMKISSCVSYGANVILHGKNIQKSKEFAYELSRTKGLKYINGFDNPDVIAGQGTIGLEILEQVNKVDAVIVPVGGGGLIAGIALALKTLKPEIQIIGVESNNCPSFQNALSHSTEILQPEASLADGLAVPTVGYNALKIADGLVDHYVSVCEESIALAILRLIEIEKSVVEGAGAVGLAAILSGKLAFLQGKRVVNILTGGNIDTTVLGRTIERGLAVDGRLIRFDVVVSDRPGGIAELTTHIAKLGASIKDIFHERAWLAANVFSVQEQLAKIYTQITFPGSM</sequence>
<dbReference type="EC" id="4.3.1.17" evidence="3"/>
<comment type="catalytic activity">
    <reaction evidence="10">
        <text>D-serine = pyruvate + NH4(+)</text>
        <dbReference type="Rhea" id="RHEA:13977"/>
        <dbReference type="ChEBI" id="CHEBI:15361"/>
        <dbReference type="ChEBI" id="CHEBI:28938"/>
        <dbReference type="ChEBI" id="CHEBI:35247"/>
        <dbReference type="EC" id="4.3.1.18"/>
    </reaction>
</comment>
<dbReference type="GO" id="GO:0006565">
    <property type="term" value="P:L-serine catabolic process"/>
    <property type="evidence" value="ECO:0007669"/>
    <property type="project" value="TreeGrafter"/>
</dbReference>
<organism evidence="21 22">
    <name type="scientific">Ditylenchus dipsaci</name>
    <dbReference type="NCBI Taxonomy" id="166011"/>
    <lineage>
        <taxon>Eukaryota</taxon>
        <taxon>Metazoa</taxon>
        <taxon>Ecdysozoa</taxon>
        <taxon>Nematoda</taxon>
        <taxon>Chromadorea</taxon>
        <taxon>Rhabditida</taxon>
        <taxon>Tylenchina</taxon>
        <taxon>Tylenchomorpha</taxon>
        <taxon>Sphaerularioidea</taxon>
        <taxon>Anguinidae</taxon>
        <taxon>Anguininae</taxon>
        <taxon>Ditylenchus</taxon>
    </lineage>
</organism>
<dbReference type="PANTHER" id="PTHR48078:SF18">
    <property type="entry name" value="THREONINE AMMONIA-LYASE"/>
    <property type="match status" value="1"/>
</dbReference>
<evidence type="ECO:0000256" key="19">
    <source>
        <dbReference type="SAM" id="MobiDB-lite"/>
    </source>
</evidence>
<dbReference type="WBParaSite" id="jg19982">
    <property type="protein sequence ID" value="jg19982"/>
    <property type="gene ID" value="jg19982"/>
</dbReference>
<dbReference type="GO" id="GO:0003941">
    <property type="term" value="F:L-serine ammonia-lyase activity"/>
    <property type="evidence" value="ECO:0007669"/>
    <property type="project" value="UniProtKB-EC"/>
</dbReference>
<dbReference type="CDD" id="cd04886">
    <property type="entry name" value="ACT_ThrD-II-like"/>
    <property type="match status" value="1"/>
</dbReference>
<name>A0A915DHP8_9BILA</name>
<evidence type="ECO:0000256" key="11">
    <source>
        <dbReference type="ARBA" id="ARBA00051769"/>
    </source>
</evidence>
<dbReference type="FunFam" id="3.40.50.1100:FF:000041">
    <property type="entry name" value="Threonine ammonia-lyase, variant"/>
    <property type="match status" value="1"/>
</dbReference>
<protein>
    <recommendedName>
        <fullName evidence="15">Serine racemase</fullName>
        <ecNumber evidence="3">4.3.1.17</ecNumber>
        <ecNumber evidence="13">4.3.1.18</ecNumber>
        <ecNumber evidence="14">5.1.1.18</ecNumber>
    </recommendedName>
    <alternativeName>
        <fullName evidence="16">D-serine ammonia-lyase</fullName>
    </alternativeName>
    <alternativeName>
        <fullName evidence="18">D-serine dehydratase</fullName>
    </alternativeName>
    <alternativeName>
        <fullName evidence="17">L-serine ammonia-lyase</fullName>
    </alternativeName>
    <alternativeName>
        <fullName evidence="7">L-serine deaminase</fullName>
    </alternativeName>
    <alternativeName>
        <fullName evidence="6">L-serine dehydratase</fullName>
    </alternativeName>
    <alternativeName>
        <fullName evidence="8">L-threonine dehydratase</fullName>
    </alternativeName>
</protein>
<evidence type="ECO:0000259" key="20">
    <source>
        <dbReference type="Pfam" id="PF00291"/>
    </source>
</evidence>
<dbReference type="InterPro" id="IPR050147">
    <property type="entry name" value="Ser/Thr_Dehydratase"/>
</dbReference>
<comment type="function">
    <text evidence="12">Catalyzes the synthesis of D-serine from L-serine. D-serine is a key coagonist with glutamate at NMDA receptors. Has dehydratase activity towards both L-serine and D-serine.</text>
</comment>
<evidence type="ECO:0000256" key="10">
    <source>
        <dbReference type="ARBA" id="ARBA00050422"/>
    </source>
</evidence>
<evidence type="ECO:0000256" key="15">
    <source>
        <dbReference type="ARBA" id="ARBA00070760"/>
    </source>
</evidence>
<evidence type="ECO:0000256" key="7">
    <source>
        <dbReference type="ARBA" id="ARBA00041766"/>
    </source>
</evidence>
<dbReference type="GO" id="GO:0030170">
    <property type="term" value="F:pyridoxal phosphate binding"/>
    <property type="evidence" value="ECO:0007669"/>
    <property type="project" value="UniProtKB-ARBA"/>
</dbReference>
<accession>A0A915DHP8</accession>
<evidence type="ECO:0000256" key="13">
    <source>
        <dbReference type="ARBA" id="ARBA00066349"/>
    </source>
</evidence>
<evidence type="ECO:0000256" key="8">
    <source>
        <dbReference type="ARBA" id="ARBA00042605"/>
    </source>
</evidence>
<evidence type="ECO:0000256" key="4">
    <source>
        <dbReference type="ARBA" id="ARBA00022898"/>
    </source>
</evidence>
<dbReference type="CDD" id="cd01562">
    <property type="entry name" value="Thr-dehyd"/>
    <property type="match status" value="1"/>
</dbReference>
<evidence type="ECO:0000256" key="3">
    <source>
        <dbReference type="ARBA" id="ARBA00012093"/>
    </source>
</evidence>
<comment type="catalytic activity">
    <reaction evidence="11">
        <text>L-serine = D-serine</text>
        <dbReference type="Rhea" id="RHEA:10980"/>
        <dbReference type="ChEBI" id="CHEBI:33384"/>
        <dbReference type="ChEBI" id="CHEBI:35247"/>
        <dbReference type="EC" id="5.1.1.18"/>
    </reaction>
</comment>
<comment type="cofactor">
    <cofactor evidence="1">
        <name>pyridoxal 5'-phosphate</name>
        <dbReference type="ChEBI" id="CHEBI:597326"/>
    </cofactor>
</comment>
<dbReference type="FunFam" id="3.40.50.1100:FF:000007">
    <property type="entry name" value="L-threonine dehydratase catabolic TdcB"/>
    <property type="match status" value="1"/>
</dbReference>
<evidence type="ECO:0000256" key="18">
    <source>
        <dbReference type="ARBA" id="ARBA00081761"/>
    </source>
</evidence>
<comment type="catalytic activity">
    <reaction evidence="9">
        <text>L-serine = pyruvate + NH4(+)</text>
        <dbReference type="Rhea" id="RHEA:19169"/>
        <dbReference type="ChEBI" id="CHEBI:15361"/>
        <dbReference type="ChEBI" id="CHEBI:28938"/>
        <dbReference type="ChEBI" id="CHEBI:33384"/>
        <dbReference type="EC" id="4.3.1.17"/>
    </reaction>
</comment>
<evidence type="ECO:0000256" key="1">
    <source>
        <dbReference type="ARBA" id="ARBA00001933"/>
    </source>
</evidence>
<dbReference type="AlphaFoldDB" id="A0A915DHP8"/>
<evidence type="ECO:0000256" key="5">
    <source>
        <dbReference type="ARBA" id="ARBA00023239"/>
    </source>
</evidence>
<dbReference type="Proteomes" id="UP000887574">
    <property type="component" value="Unplaced"/>
</dbReference>
<keyword evidence="4" id="KW-0663">Pyridoxal phosphate</keyword>
<proteinExistence type="inferred from homology"/>
<comment type="similarity">
    <text evidence="2">Belongs to the serine/threonine dehydratase family.</text>
</comment>
<evidence type="ECO:0000256" key="14">
    <source>
        <dbReference type="ARBA" id="ARBA00066592"/>
    </source>
</evidence>
<dbReference type="GO" id="GO:0005524">
    <property type="term" value="F:ATP binding"/>
    <property type="evidence" value="ECO:0007669"/>
    <property type="project" value="UniProtKB-ARBA"/>
</dbReference>
<dbReference type="Pfam" id="PF00291">
    <property type="entry name" value="PALP"/>
    <property type="match status" value="1"/>
</dbReference>
<evidence type="ECO:0000256" key="2">
    <source>
        <dbReference type="ARBA" id="ARBA00010869"/>
    </source>
</evidence>
<dbReference type="InterPro" id="IPR044561">
    <property type="entry name" value="ACT_ThrD-II-like"/>
</dbReference>
<dbReference type="GO" id="GO:0006567">
    <property type="term" value="P:L-threonine catabolic process"/>
    <property type="evidence" value="ECO:0007669"/>
    <property type="project" value="TreeGrafter"/>
</dbReference>
<dbReference type="EC" id="4.3.1.18" evidence="13"/>
<dbReference type="InterPro" id="IPR001926">
    <property type="entry name" value="TrpB-like_PALP"/>
</dbReference>
<dbReference type="GO" id="GO:0070178">
    <property type="term" value="P:D-serine metabolic process"/>
    <property type="evidence" value="ECO:0007669"/>
    <property type="project" value="UniProtKB-ARBA"/>
</dbReference>
<dbReference type="InterPro" id="IPR036052">
    <property type="entry name" value="TrpB-like_PALP_sf"/>
</dbReference>
<evidence type="ECO:0000256" key="9">
    <source>
        <dbReference type="ARBA" id="ARBA00049406"/>
    </source>
</evidence>
<evidence type="ECO:0000313" key="22">
    <source>
        <dbReference type="WBParaSite" id="jg19982"/>
    </source>
</evidence>
<dbReference type="EC" id="5.1.1.18" evidence="14"/>
<dbReference type="Gene3D" id="3.40.50.1100">
    <property type="match status" value="2"/>
</dbReference>
<keyword evidence="5" id="KW-0456">Lyase</keyword>
<evidence type="ECO:0000256" key="16">
    <source>
        <dbReference type="ARBA" id="ARBA00076108"/>
    </source>
</evidence>
<dbReference type="PANTHER" id="PTHR48078">
    <property type="entry name" value="THREONINE DEHYDRATASE, MITOCHONDRIAL-RELATED"/>
    <property type="match status" value="1"/>
</dbReference>
<evidence type="ECO:0000313" key="21">
    <source>
        <dbReference type="Proteomes" id="UP000887574"/>
    </source>
</evidence>
<evidence type="ECO:0000256" key="12">
    <source>
        <dbReference type="ARBA" id="ARBA00056426"/>
    </source>
</evidence>
<dbReference type="GO" id="GO:0009097">
    <property type="term" value="P:isoleucine biosynthetic process"/>
    <property type="evidence" value="ECO:0007669"/>
    <property type="project" value="TreeGrafter"/>
</dbReference>
<dbReference type="GO" id="GO:0030378">
    <property type="term" value="F:serine racemase activity"/>
    <property type="evidence" value="ECO:0007669"/>
    <property type="project" value="UniProtKB-EC"/>
</dbReference>
<evidence type="ECO:0000256" key="6">
    <source>
        <dbReference type="ARBA" id="ARBA00031418"/>
    </source>
</evidence>
<reference evidence="22" key="1">
    <citation type="submission" date="2022-11" db="UniProtKB">
        <authorList>
            <consortium name="WormBaseParasite"/>
        </authorList>
    </citation>
    <scope>IDENTIFICATION</scope>
</reference>
<keyword evidence="21" id="KW-1185">Reference proteome</keyword>
<feature type="region of interest" description="Disordered" evidence="19">
    <location>
        <begin position="1"/>
        <end position="20"/>
    </location>
</feature>